<reference evidence="11 12" key="1">
    <citation type="submission" date="2016-11" db="EMBL/GenBank/DDBJ databases">
        <title>Paenibacillus species isolates.</title>
        <authorList>
            <person name="Beno S.M."/>
        </authorList>
    </citation>
    <scope>NUCLEOTIDE SEQUENCE [LARGE SCALE GENOMIC DNA]</scope>
    <source>
        <strain evidence="11 12">FSL R5-0378</strain>
    </source>
</reference>
<dbReference type="EMBL" id="MRTP01000003">
    <property type="protein sequence ID" value="OMF54480.1"/>
    <property type="molecule type" value="Genomic_DNA"/>
</dbReference>
<keyword evidence="6" id="KW-0028">Amino-acid biosynthesis</keyword>
<dbReference type="InterPro" id="IPR006426">
    <property type="entry name" value="Asn_synth_AEB"/>
</dbReference>
<keyword evidence="7" id="KW-0315">Glutamine amidotransferase</keyword>
<gene>
    <name evidence="11" type="ORF">BK138_15010</name>
</gene>
<comment type="catalytic activity">
    <reaction evidence="8">
        <text>L-aspartate + L-glutamine + ATP + H2O = L-asparagine + L-glutamate + AMP + diphosphate + H(+)</text>
        <dbReference type="Rhea" id="RHEA:12228"/>
        <dbReference type="ChEBI" id="CHEBI:15377"/>
        <dbReference type="ChEBI" id="CHEBI:15378"/>
        <dbReference type="ChEBI" id="CHEBI:29985"/>
        <dbReference type="ChEBI" id="CHEBI:29991"/>
        <dbReference type="ChEBI" id="CHEBI:30616"/>
        <dbReference type="ChEBI" id="CHEBI:33019"/>
        <dbReference type="ChEBI" id="CHEBI:58048"/>
        <dbReference type="ChEBI" id="CHEBI:58359"/>
        <dbReference type="ChEBI" id="CHEBI:456215"/>
        <dbReference type="EC" id="6.3.5.4"/>
    </reaction>
</comment>
<organism evidence="11 12">
    <name type="scientific">Paenibacillus rhizosphaerae</name>
    <dbReference type="NCBI Taxonomy" id="297318"/>
    <lineage>
        <taxon>Bacteria</taxon>
        <taxon>Bacillati</taxon>
        <taxon>Bacillota</taxon>
        <taxon>Bacilli</taxon>
        <taxon>Bacillales</taxon>
        <taxon>Paenibacillaceae</taxon>
        <taxon>Paenibacillus</taxon>
    </lineage>
</organism>
<sequence length="649" mass="74598">MSAIAGIYRFSQDPLDVSAGAPIMESLKRYPADRSSIWQQGHVWFGCHAQWITQQSAHELLPFYCAERRLAITADAIIDNRDELMDGLQVPTRARQAMTDGEILLLAYEKWGESMPERLVGDFAFMIWDGNKQMLFGARDFSGARTLYYHRNGEQLAFCTAIRPLLSLPYVHQELNEPWLAEFLAISGVFEPPDLSTTVYRHIEQLPPSHTLTVRSRQVSVSRYYSLTETSPLQLKTSEEYQEAFRDVFNRAVTSRLQRTSRMVGAHLSGGLDSGSVAGFAAKALERDHRKLHTFSYVPEDGFEDWTPKRRLADERPLIRQTVQHAGNIEDSYLSFNGRSPFTDIDHWLDIMETPYKFFENSFWLRGIYEQAHERGVGILLNGARGNYSISWGNALDYYAKLMKKMAWVRLRGEINQYSMNIGVGRKRIIAELCKQAFPLLKRRHAASSANEFPQLVNPEFARQAGVYDKLTDRQFTEIGSGEDLPSDPVEARKYHFDSYNVWSTTGTSVSKLSLQYPLWAHDPTNDLRVIRYCLSVPMEQYVQNGLDRALIRRSAQGYLPDNVRLNQRLKGIQAADILHRMTPHWSQMVRELDQLCRDSRMQQVLNISVVREALDEARNGMHPSQAYSPAIKVLMRSLIVYRFLERNF</sequence>
<evidence type="ECO:0000259" key="10">
    <source>
        <dbReference type="PROSITE" id="PS51278"/>
    </source>
</evidence>
<proteinExistence type="inferred from homology"/>
<dbReference type="PIRSF" id="PIRSF001589">
    <property type="entry name" value="Asn_synthetase_glu-h"/>
    <property type="match status" value="1"/>
</dbReference>
<comment type="similarity">
    <text evidence="2">Belongs to the asparagine synthetase family.</text>
</comment>
<dbReference type="GO" id="GO:0006529">
    <property type="term" value="P:asparagine biosynthetic process"/>
    <property type="evidence" value="ECO:0007669"/>
    <property type="project" value="UniProtKB-KW"/>
</dbReference>
<dbReference type="InterPro" id="IPR017932">
    <property type="entry name" value="GATase_2_dom"/>
</dbReference>
<dbReference type="Gene3D" id="3.60.20.10">
    <property type="entry name" value="Glutamine Phosphoribosylpyrophosphate, subunit 1, domain 1"/>
    <property type="match status" value="1"/>
</dbReference>
<feature type="domain" description="Glutamine amidotransferase type-2" evidence="10">
    <location>
        <begin position="2"/>
        <end position="217"/>
    </location>
</feature>
<evidence type="ECO:0000256" key="8">
    <source>
        <dbReference type="ARBA" id="ARBA00048741"/>
    </source>
</evidence>
<keyword evidence="6" id="KW-0061">Asparagine biosynthesis</keyword>
<dbReference type="RefSeq" id="WP_076170383.1">
    <property type="nucleotide sequence ID" value="NZ_MRTP01000003.1"/>
</dbReference>
<comment type="pathway">
    <text evidence="1">Amino-acid biosynthesis; L-asparagine biosynthesis; L-asparagine from L-aspartate (L-Gln route): step 1/1.</text>
</comment>
<dbReference type="InterPro" id="IPR051786">
    <property type="entry name" value="ASN_synthetase/amidase"/>
</dbReference>
<dbReference type="SUPFAM" id="SSF56235">
    <property type="entry name" value="N-terminal nucleophile aminohydrolases (Ntn hydrolases)"/>
    <property type="match status" value="1"/>
</dbReference>
<dbReference type="InterPro" id="IPR001962">
    <property type="entry name" value="Asn_synthase"/>
</dbReference>
<evidence type="ECO:0000256" key="7">
    <source>
        <dbReference type="ARBA" id="ARBA00022962"/>
    </source>
</evidence>
<dbReference type="InterPro" id="IPR029055">
    <property type="entry name" value="Ntn_hydrolases_N"/>
</dbReference>
<evidence type="ECO:0000313" key="12">
    <source>
        <dbReference type="Proteomes" id="UP000187172"/>
    </source>
</evidence>
<dbReference type="PANTHER" id="PTHR43284">
    <property type="entry name" value="ASPARAGINE SYNTHETASE (GLUTAMINE-HYDROLYZING)"/>
    <property type="match status" value="1"/>
</dbReference>
<dbReference type="PROSITE" id="PS51278">
    <property type="entry name" value="GATASE_TYPE_2"/>
    <property type="match status" value="1"/>
</dbReference>
<dbReference type="Pfam" id="PF00733">
    <property type="entry name" value="Asn_synthase"/>
    <property type="match status" value="1"/>
</dbReference>
<dbReference type="CDD" id="cd00712">
    <property type="entry name" value="AsnB"/>
    <property type="match status" value="1"/>
</dbReference>
<evidence type="ECO:0000313" key="11">
    <source>
        <dbReference type="EMBL" id="OMF54480.1"/>
    </source>
</evidence>
<evidence type="ECO:0000256" key="2">
    <source>
        <dbReference type="ARBA" id="ARBA00005752"/>
    </source>
</evidence>
<dbReference type="GO" id="GO:0004066">
    <property type="term" value="F:asparagine synthase (glutamine-hydrolyzing) activity"/>
    <property type="evidence" value="ECO:0007669"/>
    <property type="project" value="UniProtKB-EC"/>
</dbReference>
<dbReference type="EC" id="6.3.5.4" evidence="3"/>
<dbReference type="GO" id="GO:0005524">
    <property type="term" value="F:ATP binding"/>
    <property type="evidence" value="ECO:0007669"/>
    <property type="project" value="UniProtKB-KW"/>
</dbReference>
<dbReference type="SUPFAM" id="SSF52402">
    <property type="entry name" value="Adenine nucleotide alpha hydrolases-like"/>
    <property type="match status" value="1"/>
</dbReference>
<evidence type="ECO:0000256" key="5">
    <source>
        <dbReference type="ARBA" id="ARBA00022840"/>
    </source>
</evidence>
<dbReference type="PANTHER" id="PTHR43284:SF1">
    <property type="entry name" value="ASPARAGINE SYNTHETASE"/>
    <property type="match status" value="1"/>
</dbReference>
<dbReference type="InterPro" id="IPR033738">
    <property type="entry name" value="AsnB_N"/>
</dbReference>
<evidence type="ECO:0000256" key="1">
    <source>
        <dbReference type="ARBA" id="ARBA00005187"/>
    </source>
</evidence>
<feature type="binding site" evidence="9">
    <location>
        <position position="100"/>
    </location>
    <ligand>
        <name>L-glutamine</name>
        <dbReference type="ChEBI" id="CHEBI:58359"/>
    </ligand>
</feature>
<evidence type="ECO:0000256" key="6">
    <source>
        <dbReference type="ARBA" id="ARBA00022888"/>
    </source>
</evidence>
<dbReference type="STRING" id="297318.BK138_15010"/>
<protein>
    <recommendedName>
        <fullName evidence="3">asparagine synthase (glutamine-hydrolyzing)</fullName>
        <ecNumber evidence="3">6.3.5.4</ecNumber>
    </recommendedName>
</protein>
<evidence type="ECO:0000256" key="9">
    <source>
        <dbReference type="PIRSR" id="PIRSR001589-2"/>
    </source>
</evidence>
<dbReference type="Gene3D" id="3.40.50.620">
    <property type="entry name" value="HUPs"/>
    <property type="match status" value="2"/>
</dbReference>
<feature type="binding site" evidence="9">
    <location>
        <position position="298"/>
    </location>
    <ligand>
        <name>ATP</name>
        <dbReference type="ChEBI" id="CHEBI:30616"/>
    </ligand>
</feature>
<dbReference type="AlphaFoldDB" id="A0A1R1ERL4"/>
<dbReference type="InterPro" id="IPR014729">
    <property type="entry name" value="Rossmann-like_a/b/a_fold"/>
</dbReference>
<keyword evidence="4 9" id="KW-0547">Nucleotide-binding</keyword>
<dbReference type="Pfam" id="PF13537">
    <property type="entry name" value="GATase_7"/>
    <property type="match status" value="1"/>
</dbReference>
<accession>A0A1R1ERL4</accession>
<keyword evidence="12" id="KW-1185">Reference proteome</keyword>
<evidence type="ECO:0000256" key="3">
    <source>
        <dbReference type="ARBA" id="ARBA00012737"/>
    </source>
</evidence>
<keyword evidence="5 9" id="KW-0067">ATP-binding</keyword>
<dbReference type="Proteomes" id="UP000187172">
    <property type="component" value="Unassembled WGS sequence"/>
</dbReference>
<evidence type="ECO:0000256" key="4">
    <source>
        <dbReference type="ARBA" id="ARBA00022741"/>
    </source>
</evidence>
<name>A0A1R1ERL4_9BACL</name>
<comment type="caution">
    <text evidence="11">The sequence shown here is derived from an EMBL/GenBank/DDBJ whole genome shotgun (WGS) entry which is preliminary data.</text>
</comment>